<dbReference type="STRING" id="684065.SAMN05421738_107191"/>
<dbReference type="InterPro" id="IPR005094">
    <property type="entry name" value="Endonuclease_MobA/VirD2"/>
</dbReference>
<dbReference type="AlphaFoldDB" id="A0A1I4WW33"/>
<keyword evidence="3" id="KW-1185">Reference proteome</keyword>
<dbReference type="EMBL" id="FOUZ01000007">
    <property type="protein sequence ID" value="SFN17383.1"/>
    <property type="molecule type" value="Genomic_DNA"/>
</dbReference>
<feature type="domain" description="MobA/VirD2-like nuclease" evidence="1">
    <location>
        <begin position="17"/>
        <end position="147"/>
    </location>
</feature>
<reference evidence="3" key="1">
    <citation type="submission" date="2016-10" db="EMBL/GenBank/DDBJ databases">
        <authorList>
            <person name="Varghese N."/>
            <person name="Submissions S."/>
        </authorList>
    </citation>
    <scope>NUCLEOTIDE SEQUENCE [LARGE SCALE GENOMIC DNA]</scope>
    <source>
        <strain evidence="3">XJ109</strain>
    </source>
</reference>
<sequence length="283" mass="32907">MIGMAKSVVGGGTLFNYVCNPDKGFEVDRNLISGANSKEIFDDFKIYIEQNQRASKKIFSMVLSPDIKDGNNMQKDNFKFLTRDFLKELDIDYKNQPYVAFLHTEKKHHHIHILFSRVKDDGSLIKDNHVGKKAQWAAHRIAEKRGLISAKQVMIDKIKSIELEKNKKNLIQKEILNIHKKITSVSVNYEEYKLRMFKYGFKVMPFLNKQEQLQGHRIIDLHTGIDYKASDIHRSLSLSNIMKSGILPDKNEKLHKTLEKPYEEGLRQILQSETQAKSYNLKR</sequence>
<gene>
    <name evidence="2" type="ORF">SAMN05421738_107191</name>
</gene>
<protein>
    <submittedName>
        <fullName evidence="2">Relaxase/Mobilisation nuclease domain-containing protein</fullName>
    </submittedName>
</protein>
<accession>A0A1I4WW33</accession>
<dbReference type="Pfam" id="PF03432">
    <property type="entry name" value="Relaxase"/>
    <property type="match status" value="1"/>
</dbReference>
<dbReference type="OrthoDB" id="3035232at2"/>
<proteinExistence type="predicted"/>
<dbReference type="Proteomes" id="UP000199149">
    <property type="component" value="Unassembled WGS sequence"/>
</dbReference>
<organism evidence="2 3">
    <name type="scientific">Algoriella xinjiangensis</name>
    <dbReference type="NCBI Taxonomy" id="684065"/>
    <lineage>
        <taxon>Bacteria</taxon>
        <taxon>Pseudomonadati</taxon>
        <taxon>Bacteroidota</taxon>
        <taxon>Flavobacteriia</taxon>
        <taxon>Flavobacteriales</taxon>
        <taxon>Weeksellaceae</taxon>
        <taxon>Algoriella</taxon>
    </lineage>
</organism>
<evidence type="ECO:0000313" key="3">
    <source>
        <dbReference type="Proteomes" id="UP000199149"/>
    </source>
</evidence>
<evidence type="ECO:0000259" key="1">
    <source>
        <dbReference type="Pfam" id="PF03432"/>
    </source>
</evidence>
<name>A0A1I4WW33_9FLAO</name>
<evidence type="ECO:0000313" key="2">
    <source>
        <dbReference type="EMBL" id="SFN17383.1"/>
    </source>
</evidence>